<dbReference type="EMBL" id="JBHULC010000012">
    <property type="protein sequence ID" value="MFD2522064.1"/>
    <property type="molecule type" value="Genomic_DNA"/>
</dbReference>
<dbReference type="RefSeq" id="WP_340239792.1">
    <property type="nucleotide sequence ID" value="NZ_JBBEWC010000015.1"/>
</dbReference>
<proteinExistence type="predicted"/>
<accession>A0ABW5JA35</accession>
<comment type="caution">
    <text evidence="1">The sequence shown here is derived from an EMBL/GenBank/DDBJ whole genome shotgun (WGS) entry which is preliminary data.</text>
</comment>
<dbReference type="Proteomes" id="UP001597510">
    <property type="component" value="Unassembled WGS sequence"/>
</dbReference>
<evidence type="ECO:0000313" key="2">
    <source>
        <dbReference type="Proteomes" id="UP001597510"/>
    </source>
</evidence>
<evidence type="ECO:0000313" key="1">
    <source>
        <dbReference type="EMBL" id="MFD2522064.1"/>
    </source>
</evidence>
<protein>
    <submittedName>
        <fullName evidence="1">Uncharacterized protein</fullName>
    </submittedName>
</protein>
<name>A0ABW5JA35_9BACT</name>
<reference evidence="2" key="1">
    <citation type="journal article" date="2019" name="Int. J. Syst. Evol. Microbiol.">
        <title>The Global Catalogue of Microorganisms (GCM) 10K type strain sequencing project: providing services to taxonomists for standard genome sequencing and annotation.</title>
        <authorList>
            <consortium name="The Broad Institute Genomics Platform"/>
            <consortium name="The Broad Institute Genome Sequencing Center for Infectious Disease"/>
            <person name="Wu L."/>
            <person name="Ma J."/>
        </authorList>
    </citation>
    <scope>NUCLEOTIDE SEQUENCE [LARGE SCALE GENOMIC DNA]</scope>
    <source>
        <strain evidence="2">KCTC 52344</strain>
    </source>
</reference>
<gene>
    <name evidence="1" type="ORF">ACFSR2_14285</name>
</gene>
<organism evidence="1 2">
    <name type="scientific">Emticicia soli</name>
    <dbReference type="NCBI Taxonomy" id="2027878"/>
    <lineage>
        <taxon>Bacteria</taxon>
        <taxon>Pseudomonadati</taxon>
        <taxon>Bacteroidota</taxon>
        <taxon>Cytophagia</taxon>
        <taxon>Cytophagales</taxon>
        <taxon>Leadbetterellaceae</taxon>
        <taxon>Emticicia</taxon>
    </lineage>
</organism>
<keyword evidence="2" id="KW-1185">Reference proteome</keyword>
<sequence length="501" mass="58495">MKDIDKRYLLIFTFLLLLPFSISAQLVQGKRIEFEQTSNSEEEHQLFSMGENGVLLFYSKEDFYRRKKTLDFYRYDSTLTEIWQANFVPEEEFLLTRIYQNERFLFVLFKKREKTDIRVLRLDLETGDKTYVEGNLLTNMDIEHFVVLQSKAFIGGKYNERPVVVMFSFFDKTSKVLPELHANHLNINEIDVNAENEKVYVMLKNDRNCQYIIKTYSYEGKALNTLTLGDKQKTPISGKILYTDNGTPLLLGNYAEGCSPLSIGIYMQNLANDSKIQYIDFSDLDNFFSFMAPKKEEKIKAKIRLRKERGKEVKLRNRLLLHDIVPTAEGWIVIAEVFYPEYKAPANNSINNWRGYRIGNDTYNNFRYTHAILCGFDHNGKLLWDNSVSLKDVESSELNPKVQITRQGDFHILAYPNEDLIKTVIVRKDEKVKDLESFDLKTSSETEKITDTDRTSLIAWYGNSFLAYGYQTIRKDNALTNREVFSISKLTYSLKEKEGKQ</sequence>